<dbReference type="InterPro" id="IPR023213">
    <property type="entry name" value="CAT-like_dom_sf"/>
</dbReference>
<dbReference type="AlphaFoldDB" id="A0A6N4VYK0"/>
<proteinExistence type="predicted"/>
<organism evidence="3 4">
    <name type="scientific">Mycolicibacterium anyangense</name>
    <dbReference type="NCBI Taxonomy" id="1431246"/>
    <lineage>
        <taxon>Bacteria</taxon>
        <taxon>Bacillati</taxon>
        <taxon>Actinomycetota</taxon>
        <taxon>Actinomycetes</taxon>
        <taxon>Mycobacteriales</taxon>
        <taxon>Mycobacteriaceae</taxon>
        <taxon>Mycolicibacterium</taxon>
    </lineage>
</organism>
<reference evidence="3 4" key="1">
    <citation type="journal article" date="2019" name="Emerg. Microbes Infect.">
        <title>Comprehensive subspecies identification of 175 nontuberculous mycobacteria species based on 7547 genomic profiles.</title>
        <authorList>
            <person name="Matsumoto Y."/>
            <person name="Kinjo T."/>
            <person name="Motooka D."/>
            <person name="Nabeya D."/>
            <person name="Jung N."/>
            <person name="Uechi K."/>
            <person name="Horii T."/>
            <person name="Iida T."/>
            <person name="Fujita J."/>
            <person name="Nakamura S."/>
        </authorList>
    </citation>
    <scope>NUCLEOTIDE SEQUENCE [LARGE SCALE GENOMIC DNA]</scope>
    <source>
        <strain evidence="3 4">JCM 30275</strain>
    </source>
</reference>
<dbReference type="KEGG" id="many:MANY_00070"/>
<evidence type="ECO:0000259" key="2">
    <source>
        <dbReference type="Pfam" id="PF00668"/>
    </source>
</evidence>
<evidence type="ECO:0000313" key="4">
    <source>
        <dbReference type="Proteomes" id="UP000467249"/>
    </source>
</evidence>
<dbReference type="PANTHER" id="PTHR45398:SF1">
    <property type="entry name" value="ENZYME, PUTATIVE (JCVI)-RELATED"/>
    <property type="match status" value="1"/>
</dbReference>
<dbReference type="GO" id="GO:0008610">
    <property type="term" value="P:lipid biosynthetic process"/>
    <property type="evidence" value="ECO:0007669"/>
    <property type="project" value="UniProtKB-ARBA"/>
</dbReference>
<dbReference type="Pfam" id="PF00668">
    <property type="entry name" value="Condensation"/>
    <property type="match status" value="1"/>
</dbReference>
<feature type="region of interest" description="Disordered" evidence="1">
    <location>
        <begin position="141"/>
        <end position="161"/>
    </location>
</feature>
<dbReference type="PANTHER" id="PTHR45398">
    <property type="match status" value="1"/>
</dbReference>
<feature type="domain" description="Condensation" evidence="2">
    <location>
        <begin position="9"/>
        <end position="156"/>
    </location>
</feature>
<dbReference type="InterPro" id="IPR001242">
    <property type="entry name" value="Condensation_dom"/>
</dbReference>
<protein>
    <recommendedName>
        <fullName evidence="2">Condensation domain-containing protein</fullName>
    </recommendedName>
</protein>
<feature type="region of interest" description="Disordered" evidence="1">
    <location>
        <begin position="181"/>
        <end position="213"/>
    </location>
</feature>
<feature type="compositionally biased region" description="Low complexity" evidence="1">
    <location>
        <begin position="152"/>
        <end position="161"/>
    </location>
</feature>
<feature type="compositionally biased region" description="Basic residues" evidence="1">
    <location>
        <begin position="201"/>
        <end position="213"/>
    </location>
</feature>
<dbReference type="SUPFAM" id="SSF52777">
    <property type="entry name" value="CoA-dependent acyltransferases"/>
    <property type="match status" value="1"/>
</dbReference>
<sequence>MFESTESGFYQRILPPGTPPPLQVIDCRPDEFTARIATAVDYRFDLSNEIPLRLSVLRAADDEYIVVVLLHHICTDEWSDGPFLDDLNRAYRGRVAGDRSGLPPLPVQYADFTLWQQRVLDQVGERQAEFWRRTLAGAPDEMTLPTDRARPARPSGRAAPSRWSLRLNSWRPCGSWRRTAGEHADAGAHRGRRAAAPSGRGRGHRARHTGGRS</sequence>
<evidence type="ECO:0000256" key="1">
    <source>
        <dbReference type="SAM" id="MobiDB-lite"/>
    </source>
</evidence>
<dbReference type="Gene3D" id="3.30.559.10">
    <property type="entry name" value="Chloramphenicol acetyltransferase-like domain"/>
    <property type="match status" value="1"/>
</dbReference>
<dbReference type="Proteomes" id="UP000467249">
    <property type="component" value="Chromosome"/>
</dbReference>
<keyword evidence="4" id="KW-1185">Reference proteome</keyword>
<dbReference type="EMBL" id="AP022620">
    <property type="protein sequence ID" value="BBZ74670.1"/>
    <property type="molecule type" value="Genomic_DNA"/>
</dbReference>
<dbReference type="GO" id="GO:0003824">
    <property type="term" value="F:catalytic activity"/>
    <property type="evidence" value="ECO:0007669"/>
    <property type="project" value="InterPro"/>
</dbReference>
<gene>
    <name evidence="3" type="ORF">MANY_00070</name>
</gene>
<accession>A0A6N4VYK0</accession>
<name>A0A6N4VYK0_9MYCO</name>
<evidence type="ECO:0000313" key="3">
    <source>
        <dbReference type="EMBL" id="BBZ74670.1"/>
    </source>
</evidence>